<comment type="caution">
    <text evidence="2">The sequence shown here is derived from an EMBL/GenBank/DDBJ whole genome shotgun (WGS) entry which is preliminary data.</text>
</comment>
<feature type="compositionally biased region" description="Acidic residues" evidence="1">
    <location>
        <begin position="8"/>
        <end position="21"/>
    </location>
</feature>
<reference evidence="2" key="1">
    <citation type="submission" date="2021-02" db="EMBL/GenBank/DDBJ databases">
        <authorList>
            <person name="Steward A R."/>
        </authorList>
    </citation>
    <scope>NUCLEOTIDE SEQUENCE</scope>
</reference>
<evidence type="ECO:0000313" key="3">
    <source>
        <dbReference type="Proteomes" id="UP000663880"/>
    </source>
</evidence>
<dbReference type="EMBL" id="CAJOBZ010000019">
    <property type="protein sequence ID" value="CAF4859861.1"/>
    <property type="molecule type" value="Genomic_DNA"/>
</dbReference>
<protein>
    <submittedName>
        <fullName evidence="2">Uncharacterized protein</fullName>
    </submittedName>
</protein>
<feature type="compositionally biased region" description="Polar residues" evidence="1">
    <location>
        <begin position="75"/>
        <end position="94"/>
    </location>
</feature>
<accession>A0A821SSG4</accession>
<keyword evidence="3" id="KW-1185">Reference proteome</keyword>
<evidence type="ECO:0000256" key="1">
    <source>
        <dbReference type="SAM" id="MobiDB-lite"/>
    </source>
</evidence>
<sequence>MRQHSDDYDSEGSEEYSDEEVYSQGAHEEELSSSSEGTGGSDLRIFNFDRIQDRSRRRPVVDHALVIYQLNLQGNKHQSQVYTRQTSAQSSTLPDSDIGFSPSRHAPRQLEFDSRENLFADNISTPSVSLLRSNTITPYLSPEHNDAPPALSVLRSQSSTPDLPSDNDDAPLPQNSRNNSPSHHGTNTTWSSNPISMKTIDFTKKQELLRAIRSLRCIIIDDDLLDLIVRETNSNAVRVGVQIM</sequence>
<dbReference type="AlphaFoldDB" id="A0A821SSG4"/>
<feature type="compositionally biased region" description="Polar residues" evidence="1">
    <location>
        <begin position="173"/>
        <end position="194"/>
    </location>
</feature>
<proteinExistence type="predicted"/>
<organism evidence="2 3">
    <name type="scientific">Pieris macdunnoughi</name>
    <dbReference type="NCBI Taxonomy" id="345717"/>
    <lineage>
        <taxon>Eukaryota</taxon>
        <taxon>Metazoa</taxon>
        <taxon>Ecdysozoa</taxon>
        <taxon>Arthropoda</taxon>
        <taxon>Hexapoda</taxon>
        <taxon>Insecta</taxon>
        <taxon>Pterygota</taxon>
        <taxon>Neoptera</taxon>
        <taxon>Endopterygota</taxon>
        <taxon>Lepidoptera</taxon>
        <taxon>Glossata</taxon>
        <taxon>Ditrysia</taxon>
        <taxon>Papilionoidea</taxon>
        <taxon>Pieridae</taxon>
        <taxon>Pierinae</taxon>
        <taxon>Pieris</taxon>
    </lineage>
</organism>
<dbReference type="Proteomes" id="UP000663880">
    <property type="component" value="Unassembled WGS sequence"/>
</dbReference>
<evidence type="ECO:0000313" key="2">
    <source>
        <dbReference type="EMBL" id="CAF4859861.1"/>
    </source>
</evidence>
<name>A0A821SSG4_9NEOP</name>
<feature type="region of interest" description="Disordered" evidence="1">
    <location>
        <begin position="1"/>
        <end position="43"/>
    </location>
</feature>
<gene>
    <name evidence="2" type="ORF">PMACD_LOCUS7825</name>
</gene>
<dbReference type="OrthoDB" id="118105at2759"/>
<feature type="region of interest" description="Disordered" evidence="1">
    <location>
        <begin position="75"/>
        <end position="105"/>
    </location>
</feature>
<feature type="region of interest" description="Disordered" evidence="1">
    <location>
        <begin position="140"/>
        <end position="194"/>
    </location>
</feature>